<dbReference type="Proteomes" id="UP000054226">
    <property type="component" value="Unassembled WGS sequence"/>
</dbReference>
<gene>
    <name evidence="1" type="ORF">H074_11942</name>
</gene>
<organism evidence="1 2">
    <name type="scientific">Amycolatopsis decaplanina DSM 44594</name>
    <dbReference type="NCBI Taxonomy" id="1284240"/>
    <lineage>
        <taxon>Bacteria</taxon>
        <taxon>Bacillati</taxon>
        <taxon>Actinomycetota</taxon>
        <taxon>Actinomycetes</taxon>
        <taxon>Pseudonocardiales</taxon>
        <taxon>Pseudonocardiaceae</taxon>
        <taxon>Amycolatopsis</taxon>
    </lineage>
</organism>
<keyword evidence="2" id="KW-1185">Reference proteome</keyword>
<sequence length="137" mass="14346">MIDRSAGYPFPVIVKVLAFGACLLLAGCTGTSGQEPVKEAAGRFLGALASGDHRSACALLAPRARESWAPESCERGLAGANIPDGTPETVSVWSEEAQVKTARDTLFLHESSTGWVITGAGCRHRDEQVYDCAVGAP</sequence>
<dbReference type="PATRIC" id="fig|1284240.4.peg.2436"/>
<comment type="caution">
    <text evidence="1">The sequence shown here is derived from an EMBL/GenBank/DDBJ whole genome shotgun (WGS) entry which is preliminary data.</text>
</comment>
<accession>M2ZIT8</accession>
<evidence type="ECO:0008006" key="3">
    <source>
        <dbReference type="Google" id="ProtNLM"/>
    </source>
</evidence>
<dbReference type="PROSITE" id="PS51257">
    <property type="entry name" value="PROKAR_LIPOPROTEIN"/>
    <property type="match status" value="1"/>
</dbReference>
<dbReference type="EMBL" id="AOHO01000047">
    <property type="protein sequence ID" value="EME60838.1"/>
    <property type="molecule type" value="Genomic_DNA"/>
</dbReference>
<name>M2ZIT8_9PSEU</name>
<reference evidence="1 2" key="1">
    <citation type="journal article" date="2013" name="Genome Announc.">
        <title>Draft Genome Sequence of Amycolatopsis decaplanina Strain DSM 44594T.</title>
        <authorList>
            <person name="Kaur N."/>
            <person name="Kumar S."/>
            <person name="Bala M."/>
            <person name="Raghava G.P."/>
            <person name="Mayilraj S."/>
        </authorList>
    </citation>
    <scope>NUCLEOTIDE SEQUENCE [LARGE SCALE GENOMIC DNA]</scope>
    <source>
        <strain evidence="1 2">DSM 44594</strain>
    </source>
</reference>
<proteinExistence type="predicted"/>
<protein>
    <recommendedName>
        <fullName evidence="3">Lipoprotein</fullName>
    </recommendedName>
</protein>
<evidence type="ECO:0000313" key="1">
    <source>
        <dbReference type="EMBL" id="EME60838.1"/>
    </source>
</evidence>
<evidence type="ECO:0000313" key="2">
    <source>
        <dbReference type="Proteomes" id="UP000054226"/>
    </source>
</evidence>
<dbReference type="AlphaFoldDB" id="M2ZIT8"/>